<reference evidence="1 2" key="1">
    <citation type="submission" date="2014-09" db="EMBL/GenBank/DDBJ databases">
        <title>Vibrio maritimus JCM 19235. (C45) whole genome shotgun sequence.</title>
        <authorList>
            <person name="Sawabe T."/>
            <person name="Meirelles P."/>
            <person name="Nakanishi M."/>
            <person name="Sayaka M."/>
            <person name="Hattori M."/>
            <person name="Ohkuma M."/>
        </authorList>
    </citation>
    <scope>NUCLEOTIDE SEQUENCE [LARGE SCALE GENOMIC DNA]</scope>
    <source>
        <strain evidence="2">JCM19235</strain>
    </source>
</reference>
<dbReference type="OrthoDB" id="9845485at2"/>
<dbReference type="AlphaFoldDB" id="A0A090RQT6"/>
<evidence type="ECO:0000313" key="1">
    <source>
        <dbReference type="EMBL" id="GAL17785.1"/>
    </source>
</evidence>
<sequence length="105" mass="12577">MREMPYHILKDVFGHNYKLINKRDYLRFKRMDDASPMFIFKMEAPDKGHSNKTTTITKFVDIRDYNPSELKAIAHRAGVNIEREKRLNENWESRLAIHIFHLTNT</sequence>
<dbReference type="Proteomes" id="UP000029228">
    <property type="component" value="Unassembled WGS sequence"/>
</dbReference>
<accession>A0A090RQT6</accession>
<dbReference type="EMBL" id="BBMR01000002">
    <property type="protein sequence ID" value="GAL17785.1"/>
    <property type="molecule type" value="Genomic_DNA"/>
</dbReference>
<comment type="caution">
    <text evidence="1">The sequence shown here is derived from an EMBL/GenBank/DDBJ whole genome shotgun (WGS) entry which is preliminary data.</text>
</comment>
<name>A0A090RQT6_9VIBR</name>
<keyword evidence="2" id="KW-1185">Reference proteome</keyword>
<protein>
    <submittedName>
        <fullName evidence="1">Uncharacterized protein</fullName>
    </submittedName>
</protein>
<dbReference type="STRING" id="990268.JCM19235_6338"/>
<organism evidence="1 2">
    <name type="scientific">Vibrio maritimus</name>
    <dbReference type="NCBI Taxonomy" id="990268"/>
    <lineage>
        <taxon>Bacteria</taxon>
        <taxon>Pseudomonadati</taxon>
        <taxon>Pseudomonadota</taxon>
        <taxon>Gammaproteobacteria</taxon>
        <taxon>Vibrionales</taxon>
        <taxon>Vibrionaceae</taxon>
        <taxon>Vibrio</taxon>
    </lineage>
</organism>
<evidence type="ECO:0000313" key="2">
    <source>
        <dbReference type="Proteomes" id="UP000029228"/>
    </source>
</evidence>
<proteinExistence type="predicted"/>
<gene>
    <name evidence="1" type="ORF">JCM19235_6338</name>
</gene>